<dbReference type="PANTHER" id="PTHR19327">
    <property type="entry name" value="GOLGIN"/>
    <property type="match status" value="1"/>
</dbReference>
<feature type="coiled-coil region" evidence="1">
    <location>
        <begin position="372"/>
        <end position="431"/>
    </location>
</feature>
<reference evidence="3 4" key="1">
    <citation type="submission" date="2021-04" db="EMBL/GenBank/DDBJ databases">
        <authorList>
            <person name="Bliznina A."/>
        </authorList>
    </citation>
    <scope>NUCLEOTIDE SEQUENCE [LARGE SCALE GENOMIC DNA]</scope>
</reference>
<dbReference type="Proteomes" id="UP001158576">
    <property type="component" value="Chromosome 2"/>
</dbReference>
<feature type="compositionally biased region" description="Polar residues" evidence="2">
    <location>
        <begin position="900"/>
        <end position="915"/>
    </location>
</feature>
<feature type="compositionally biased region" description="Basic and acidic residues" evidence="2">
    <location>
        <begin position="1322"/>
        <end position="1336"/>
    </location>
</feature>
<evidence type="ECO:0000313" key="3">
    <source>
        <dbReference type="EMBL" id="CAG5109609.1"/>
    </source>
</evidence>
<dbReference type="EMBL" id="OU015567">
    <property type="protein sequence ID" value="CAG5109609.1"/>
    <property type="molecule type" value="Genomic_DNA"/>
</dbReference>
<feature type="region of interest" description="Disordered" evidence="2">
    <location>
        <begin position="1285"/>
        <end position="1338"/>
    </location>
</feature>
<evidence type="ECO:0000256" key="1">
    <source>
        <dbReference type="SAM" id="Coils"/>
    </source>
</evidence>
<feature type="coiled-coil region" evidence="1">
    <location>
        <begin position="210"/>
        <end position="277"/>
    </location>
</feature>
<feature type="compositionally biased region" description="Low complexity" evidence="2">
    <location>
        <begin position="1296"/>
        <end position="1305"/>
    </location>
</feature>
<evidence type="ECO:0000256" key="2">
    <source>
        <dbReference type="SAM" id="MobiDB-lite"/>
    </source>
</evidence>
<feature type="coiled-coil region" evidence="1">
    <location>
        <begin position="132"/>
        <end position="166"/>
    </location>
</feature>
<keyword evidence="4" id="KW-1185">Reference proteome</keyword>
<proteinExistence type="predicted"/>
<accession>A0ABN7T1V1</accession>
<evidence type="ECO:0000313" key="4">
    <source>
        <dbReference type="Proteomes" id="UP001158576"/>
    </source>
</evidence>
<organism evidence="3 4">
    <name type="scientific">Oikopleura dioica</name>
    <name type="common">Tunicate</name>
    <dbReference type="NCBI Taxonomy" id="34765"/>
    <lineage>
        <taxon>Eukaryota</taxon>
        <taxon>Metazoa</taxon>
        <taxon>Chordata</taxon>
        <taxon>Tunicata</taxon>
        <taxon>Appendicularia</taxon>
        <taxon>Copelata</taxon>
        <taxon>Oikopleuridae</taxon>
        <taxon>Oikopleura</taxon>
    </lineage>
</organism>
<name>A0ABN7T1V1_OIKDI</name>
<feature type="compositionally biased region" description="Basic and acidic residues" evidence="2">
    <location>
        <begin position="1306"/>
        <end position="1315"/>
    </location>
</feature>
<protein>
    <submittedName>
        <fullName evidence="3">Oidioi.mRNA.OKI2018_I69.chr2.g4129.t1.cds</fullName>
    </submittedName>
</protein>
<feature type="coiled-coil region" evidence="1">
    <location>
        <begin position="1128"/>
        <end position="1204"/>
    </location>
</feature>
<keyword evidence="1" id="KW-0175">Coiled coil</keyword>
<dbReference type="PANTHER" id="PTHR19327:SF0">
    <property type="entry name" value="GOLGIN SUBFAMILY A MEMBER 4"/>
    <property type="match status" value="1"/>
</dbReference>
<sequence>MEIVFGLKNQKSISQQENPEIATAVRTNGEHIKQLHARFRGFEEAIQTNRGRDEKIETQLNAIQDVVLSELGDPHKMESMKDLSRGPKLQIQVMPNTDDGKNFVTLSELRKYIMMAADEMSSTMKTYLDDKIDTMEHDLSDIRKEVKSERKRNEQLEARLHNFESQQNSMNGMNRRTNSGQYSPELVKKRSFDQLVKEVDQCFSELGRQVKREAKGRANIEEQLDQIQNNGNFPQPRNDPAMDQRIAKVEAALADLKKDTKKERKRIEKALEAQANSGPDMTAVEDTIQSIITDVVEELTTNEARLYESVERRMKDLEETVQSETTARSISERKANSELRRVSALVDAGKTGLRRNSSAEETTKTIDLPLGVDELRVTVASLKEQLGLFEEESAEAKRQFDTSSASFKKDLEEFRKSLHKTENNEREVARKIEKIEKGLVGAQSAAPGRTVSIGPDTGDVMSLKKQLKDLETKMDKIKAENEASPKSSLNDNKISPAIAKMNEQVNQVDADRNRLDNIRTESLGKIKAVREEVRLIKTCQPSSESKGPKVDVLVSQDVLKKADASEITKDDLERIFAKIEKLEAKNMTPGVSLGQTELMREFECLSDENQRLWRSLTKLEEEIKLGAKAGEECSDENSPGALANAINQFQKQIGTPDLTGELEIRLKKIERELSEKTDRGTDRLWRHLSNLEEQITRRHGENDERLSKLEAIPNTDSRENASEISVATTSESSLTENKNSQLWKEIGSLKAKMSEIIVISDSNREEWERTLITKDDMKEFEEKLNKFRDYWVAESSKYAKIGMLEIFTDDLSGLKAQVDDLLVNERGTVKALEDRMEILAEDLEENMTNARTEDRNYIERQLKTIEVNGVAAHVMEDLASLQHVVSRISAQLEMLKDTDASLTETPTVSEQTPTPYSEEQSAETSETASTVTQTVSLPKVPIVHAINKEAVIAEVKAFVEGKLKYFNPENGSQNEGLLKMVRERVSRLEDEVALARKEDQTNCDNLKRQIFALRDDLENRKPEFALPSVSSQKAPELAPIKEKLAAIEENNAVLEKSILSLVTKMDSKIDGIDNKCERTVKSQMALEEHVDNLEDRVTENQHGVTSVSTPSIPPAFFDLSPEIFDDKLELLTDKVKELMSDKKILSDRLDIVEEELETNDRFLIESISAEKAQEIAKRIAQSESKKLEEELKSIHEKFQNLKIDSTKQEPELKRNESEEIPKFIKSVSMGEIGGTGNLDYEKLIDEVKEIAEKVYSATKDLTFHDEMFDLVQKRLQALETHISELPLAPESSPTQASPSSEALSSLEEKLGDLEKSTSQNSKKSEKMSKELDDLRSKLKKNNNSLTRKLGDVEDEILSELAKTKILVESAKTHKEVQRSFDQVGAMDLPKMAPDVKTGSPISMQESFKLRNQIQDMWKSLRLDIAHRTANLEKLSKSELLNMRENLRQERKRTTKEITEVAEILEGVEKQVNFQRIDFEKEKAKETARRSMEMQKVQNQIRDSEKRMRCTTDAIANLVTEIRDEQADDRIYMRAELKQSQTEVRRQAMAFERIHGRQNRCENDMTDMNSKIKDLSRSFVNMATDSRATITNSFVKPSESRSELSTRAENSGLLNYRSSFTEFSTDRLSENSSNA</sequence>
<feature type="region of interest" description="Disordered" evidence="2">
    <location>
        <begin position="899"/>
        <end position="932"/>
    </location>
</feature>
<feature type="coiled-coil region" evidence="1">
    <location>
        <begin position="1436"/>
        <end position="1463"/>
    </location>
</feature>
<feature type="coiled-coil region" evidence="1">
    <location>
        <begin position="460"/>
        <end position="521"/>
    </location>
</feature>
<gene>
    <name evidence="3" type="ORF">OKIOD_LOCUS12894</name>
</gene>
<feature type="coiled-coil region" evidence="1">
    <location>
        <begin position="822"/>
        <end position="860"/>
    </location>
</feature>
<feature type="compositionally biased region" description="Low complexity" evidence="2">
    <location>
        <begin position="917"/>
        <end position="932"/>
    </location>
</feature>